<sequence length="713" mass="81828">MAKKKEKKAGKRMKKKELATTLMDFFHTRQEEVISLKYLFAELHLTTHPLKMLCMDILADMLTDDYITEVDKNKYKLNNHGIEMTGTFQRKSNGKNSFIPEGGGDPIFVAERNSAHAMNNDKVKIAFFAKRKNHDAEGEVIEILERANDTFVGTLQVEKSYAFLVTENRTLANDIFIPRDKLKGGKTGDKAVVKVIEWPDKAKNPIGQVLDILGKAGDNTTEMHAILAEFGLPYVYPQAVEKAADKIPAEISEEEIAKREDFRKVTTFTIDPKDAKDFDDALSIRKLKDNLWEVGVHIADVTHYVKEGSIIDKEAEKRATSVYLVDRTIPMLPERLCNFLCSLRPHEEKLAFSVIFDITEKGEVKNSRIVHTIIYSDRRFTYEEAQQIIETREGDFKEEVLMMDTIAKALRERRFAAGAINFDRYEVKFEIDEKGKPVSVYFKESKDANKLVEEFMLLANRTVAEKIGRVPKGKKAKVLPYRIHDLPDPEKLDNLSQFIARFGYKLRTSGTKTDISKSINHLLDDIQGKKEENLIETVSIRAMQKARYSTHNIGHYGLAFDYYTHFTSPIRRFPDMMVHRLVTKYLDGGRSVSESKYEDLCDHSSNMEQIAANAERASVKYKQVEFMSERLGQTYDGVISGVTEWGLYVELNENKCEGMIPMRDLDDDYYEFDEKNYCLRGRRKNKTFSLGDAITIKVARANLEKKQLDFALM</sequence>
<keyword evidence="2 7" id="KW-0963">Cytoplasm</keyword>
<keyword evidence="3 7" id="KW-0540">Nuclease</keyword>
<dbReference type="Pfam" id="PF17876">
    <property type="entry name" value="CSD2"/>
    <property type="match status" value="1"/>
</dbReference>
<dbReference type="PROSITE" id="PS50126">
    <property type="entry name" value="S1"/>
    <property type="match status" value="1"/>
</dbReference>
<feature type="domain" description="S1 motif" evidence="8">
    <location>
        <begin position="632"/>
        <end position="713"/>
    </location>
</feature>
<dbReference type="InterPro" id="IPR012340">
    <property type="entry name" value="NA-bd_OB-fold"/>
</dbReference>
<dbReference type="NCBIfam" id="TIGR02063">
    <property type="entry name" value="RNase_R"/>
    <property type="match status" value="1"/>
</dbReference>
<comment type="function">
    <text evidence="7">3'-5' exoribonuclease that releases 5'-nucleoside monophosphates and is involved in maturation of structured RNAs.</text>
</comment>
<dbReference type="Pfam" id="PF00773">
    <property type="entry name" value="RNB"/>
    <property type="match status" value="1"/>
</dbReference>
<keyword evidence="5 7" id="KW-0269">Exonuclease</keyword>
<evidence type="ECO:0000256" key="2">
    <source>
        <dbReference type="ARBA" id="ARBA00022490"/>
    </source>
</evidence>
<dbReference type="GO" id="GO:0006402">
    <property type="term" value="P:mRNA catabolic process"/>
    <property type="evidence" value="ECO:0007669"/>
    <property type="project" value="TreeGrafter"/>
</dbReference>
<dbReference type="SUPFAM" id="SSF50249">
    <property type="entry name" value="Nucleic acid-binding proteins"/>
    <property type="match status" value="3"/>
</dbReference>
<dbReference type="PROSITE" id="PS01175">
    <property type="entry name" value="RIBONUCLEASE_II"/>
    <property type="match status" value="1"/>
</dbReference>
<comment type="subcellular location">
    <subcellularLocation>
        <location evidence="7">Cytoplasm</location>
    </subcellularLocation>
</comment>
<dbReference type="GO" id="GO:0005829">
    <property type="term" value="C:cytosol"/>
    <property type="evidence" value="ECO:0007669"/>
    <property type="project" value="TreeGrafter"/>
</dbReference>
<name>A0A413VPB1_9BACE</name>
<comment type="catalytic activity">
    <reaction evidence="1 7">
        <text>Exonucleolytic cleavage in the 3'- to 5'-direction to yield nucleoside 5'-phosphates.</text>
        <dbReference type="EC" id="3.1.13.1"/>
    </reaction>
</comment>
<dbReference type="SMART" id="SM00316">
    <property type="entry name" value="S1"/>
    <property type="match status" value="1"/>
</dbReference>
<evidence type="ECO:0000313" key="10">
    <source>
        <dbReference type="Proteomes" id="UP000284379"/>
    </source>
</evidence>
<dbReference type="Proteomes" id="UP000284379">
    <property type="component" value="Unassembled WGS sequence"/>
</dbReference>
<dbReference type="SMART" id="SM00955">
    <property type="entry name" value="RNB"/>
    <property type="match status" value="1"/>
</dbReference>
<accession>A0A413VPB1</accession>
<evidence type="ECO:0000256" key="6">
    <source>
        <dbReference type="ARBA" id="ARBA00022884"/>
    </source>
</evidence>
<dbReference type="CDD" id="cd04471">
    <property type="entry name" value="S1_RNase_R"/>
    <property type="match status" value="1"/>
</dbReference>
<gene>
    <name evidence="7 9" type="primary">rnr</name>
    <name evidence="9" type="ORF">DW888_10135</name>
</gene>
<evidence type="ECO:0000259" key="8">
    <source>
        <dbReference type="PROSITE" id="PS50126"/>
    </source>
</evidence>
<dbReference type="GO" id="GO:0008859">
    <property type="term" value="F:exoribonuclease II activity"/>
    <property type="evidence" value="ECO:0007669"/>
    <property type="project" value="UniProtKB-UniRule"/>
</dbReference>
<dbReference type="GeneID" id="69504247"/>
<organism evidence="9 10">
    <name type="scientific">Bacteroides nordii</name>
    <dbReference type="NCBI Taxonomy" id="291645"/>
    <lineage>
        <taxon>Bacteria</taxon>
        <taxon>Pseudomonadati</taxon>
        <taxon>Bacteroidota</taxon>
        <taxon>Bacteroidia</taxon>
        <taxon>Bacteroidales</taxon>
        <taxon>Bacteroidaceae</taxon>
        <taxon>Bacteroides</taxon>
    </lineage>
</organism>
<evidence type="ECO:0000256" key="1">
    <source>
        <dbReference type="ARBA" id="ARBA00001849"/>
    </source>
</evidence>
<dbReference type="Gene3D" id="2.40.50.140">
    <property type="entry name" value="Nucleic acid-binding proteins"/>
    <property type="match status" value="2"/>
</dbReference>
<evidence type="ECO:0000256" key="7">
    <source>
        <dbReference type="HAMAP-Rule" id="MF_01895"/>
    </source>
</evidence>
<reference evidence="9 10" key="1">
    <citation type="submission" date="2018-08" db="EMBL/GenBank/DDBJ databases">
        <title>A genome reference for cultivated species of the human gut microbiota.</title>
        <authorList>
            <person name="Zou Y."/>
            <person name="Xue W."/>
            <person name="Luo G."/>
        </authorList>
    </citation>
    <scope>NUCLEOTIDE SEQUENCE [LARGE SCALE GENOMIC DNA]</scope>
    <source>
        <strain evidence="9 10">AM40-30BH</strain>
    </source>
</reference>
<dbReference type="InterPro" id="IPR003029">
    <property type="entry name" value="S1_domain"/>
</dbReference>
<dbReference type="InterPro" id="IPR004476">
    <property type="entry name" value="RNase_II/RNase_R"/>
</dbReference>
<evidence type="ECO:0000256" key="4">
    <source>
        <dbReference type="ARBA" id="ARBA00022801"/>
    </source>
</evidence>
<keyword evidence="6 7" id="KW-0694">RNA-binding</keyword>
<dbReference type="EMBL" id="QSGO01000006">
    <property type="protein sequence ID" value="RHB35468.1"/>
    <property type="molecule type" value="Genomic_DNA"/>
</dbReference>
<dbReference type="InterPro" id="IPR022966">
    <property type="entry name" value="RNase_II/R_CS"/>
</dbReference>
<dbReference type="FunFam" id="2.40.50.140:FF:000227">
    <property type="entry name" value="Ribonuclease R"/>
    <property type="match status" value="1"/>
</dbReference>
<evidence type="ECO:0000256" key="3">
    <source>
        <dbReference type="ARBA" id="ARBA00022722"/>
    </source>
</evidence>
<dbReference type="InterPro" id="IPR011805">
    <property type="entry name" value="RNase_R"/>
</dbReference>
<protein>
    <recommendedName>
        <fullName evidence="7">Ribonuclease R</fullName>
        <shortName evidence="7">RNase R</shortName>
        <ecNumber evidence="7">3.1.13.1</ecNumber>
    </recommendedName>
</protein>
<dbReference type="PANTHER" id="PTHR23355">
    <property type="entry name" value="RIBONUCLEASE"/>
    <property type="match status" value="1"/>
</dbReference>
<proteinExistence type="inferred from homology"/>
<dbReference type="InterPro" id="IPR050180">
    <property type="entry name" value="RNR_Ribonuclease"/>
</dbReference>
<dbReference type="EC" id="3.1.13.1" evidence="7"/>
<dbReference type="InterPro" id="IPR040476">
    <property type="entry name" value="CSD2"/>
</dbReference>
<comment type="caution">
    <text evidence="9">The sequence shown here is derived from an EMBL/GenBank/DDBJ whole genome shotgun (WGS) entry which is preliminary data.</text>
</comment>
<dbReference type="InterPro" id="IPR001900">
    <property type="entry name" value="RNase_II/R"/>
</dbReference>
<evidence type="ECO:0000313" key="9">
    <source>
        <dbReference type="EMBL" id="RHB35468.1"/>
    </source>
</evidence>
<dbReference type="AlphaFoldDB" id="A0A413VPB1"/>
<dbReference type="GO" id="GO:0003723">
    <property type="term" value="F:RNA binding"/>
    <property type="evidence" value="ECO:0007669"/>
    <property type="project" value="UniProtKB-UniRule"/>
</dbReference>
<dbReference type="PANTHER" id="PTHR23355:SF9">
    <property type="entry name" value="DIS3-LIKE EXONUCLEASE 2"/>
    <property type="match status" value="1"/>
</dbReference>
<dbReference type="RefSeq" id="WP_025866848.1">
    <property type="nucleotide sequence ID" value="NZ_CABJFV010000006.1"/>
</dbReference>
<comment type="similarity">
    <text evidence="7">Belongs to the RNR ribonuclease family. RNase R subfamily.</text>
</comment>
<dbReference type="HAMAP" id="MF_01895">
    <property type="entry name" value="RNase_R"/>
    <property type="match status" value="1"/>
</dbReference>
<keyword evidence="4 7" id="KW-0378">Hydrolase</keyword>
<dbReference type="NCBIfam" id="TIGR00358">
    <property type="entry name" value="3_prime_RNase"/>
    <property type="match status" value="1"/>
</dbReference>
<dbReference type="Pfam" id="PF00575">
    <property type="entry name" value="S1"/>
    <property type="match status" value="1"/>
</dbReference>
<evidence type="ECO:0000256" key="5">
    <source>
        <dbReference type="ARBA" id="ARBA00022839"/>
    </source>
</evidence>